<dbReference type="SUPFAM" id="SSF55797">
    <property type="entry name" value="PR-1-like"/>
    <property type="match status" value="1"/>
</dbReference>
<dbReference type="InterPro" id="IPR035940">
    <property type="entry name" value="CAP_sf"/>
</dbReference>
<organism evidence="3 4">
    <name type="scientific">Saccharopolyspora aridisoli</name>
    <dbReference type="NCBI Taxonomy" id="2530385"/>
    <lineage>
        <taxon>Bacteria</taxon>
        <taxon>Bacillati</taxon>
        <taxon>Actinomycetota</taxon>
        <taxon>Actinomycetes</taxon>
        <taxon>Pseudonocardiales</taxon>
        <taxon>Pseudonocardiaceae</taxon>
        <taxon>Saccharopolyspora</taxon>
    </lineage>
</organism>
<proteinExistence type="predicted"/>
<feature type="chain" id="PRO_5039450786" evidence="1">
    <location>
        <begin position="24"/>
        <end position="154"/>
    </location>
</feature>
<gene>
    <name evidence="3" type="ORF">E1161_00700</name>
</gene>
<sequence>MTPKTTLSVVAAALLIGAGMSTAAVSMASDPTPPAQDEVVALVNKARTAAGCAPLTVDGRLTKAATEHSADMARRGYFNHTTPEGITFSERVRAAGHPAPGAENIARGHTSAAQVVDGWLKSRSHRKNIMNCSLRTIGVGVEYDGNYWTQDFGR</sequence>
<protein>
    <submittedName>
        <fullName evidence="3">CAP domain-containing protein</fullName>
    </submittedName>
</protein>
<dbReference type="RefSeq" id="WP_132618413.1">
    <property type="nucleotide sequence ID" value="NZ_SMKV01000001.1"/>
</dbReference>
<reference evidence="3 4" key="1">
    <citation type="submission" date="2019-03" db="EMBL/GenBank/DDBJ databases">
        <title>Draft genome sequences of novel Actinobacteria.</title>
        <authorList>
            <person name="Sahin N."/>
            <person name="Ay H."/>
            <person name="Saygin H."/>
        </authorList>
    </citation>
    <scope>NUCLEOTIDE SEQUENCE [LARGE SCALE GENOMIC DNA]</scope>
    <source>
        <strain evidence="3 4">16K404</strain>
    </source>
</reference>
<keyword evidence="1" id="KW-0732">Signal</keyword>
<comment type="caution">
    <text evidence="3">The sequence shown here is derived from an EMBL/GenBank/DDBJ whole genome shotgun (WGS) entry which is preliminary data.</text>
</comment>
<name>A0A4R4UX72_9PSEU</name>
<dbReference type="InterPro" id="IPR014044">
    <property type="entry name" value="CAP_dom"/>
</dbReference>
<dbReference type="PANTHER" id="PTHR31157:SF1">
    <property type="entry name" value="SCP DOMAIN-CONTAINING PROTEIN"/>
    <property type="match status" value="1"/>
</dbReference>
<feature type="signal peptide" evidence="1">
    <location>
        <begin position="1"/>
        <end position="23"/>
    </location>
</feature>
<feature type="domain" description="SCP" evidence="2">
    <location>
        <begin position="41"/>
        <end position="152"/>
    </location>
</feature>
<dbReference type="Pfam" id="PF00188">
    <property type="entry name" value="CAP"/>
    <property type="match status" value="1"/>
</dbReference>
<dbReference type="AlphaFoldDB" id="A0A4R4UX72"/>
<accession>A0A4R4UX72</accession>
<keyword evidence="4" id="KW-1185">Reference proteome</keyword>
<dbReference type="EMBL" id="SMKV01000001">
    <property type="protein sequence ID" value="TDC96780.1"/>
    <property type="molecule type" value="Genomic_DNA"/>
</dbReference>
<dbReference type="OrthoDB" id="8611574at2"/>
<evidence type="ECO:0000313" key="4">
    <source>
        <dbReference type="Proteomes" id="UP000294744"/>
    </source>
</evidence>
<evidence type="ECO:0000256" key="1">
    <source>
        <dbReference type="SAM" id="SignalP"/>
    </source>
</evidence>
<dbReference type="PANTHER" id="PTHR31157">
    <property type="entry name" value="SCP DOMAIN-CONTAINING PROTEIN"/>
    <property type="match status" value="1"/>
</dbReference>
<dbReference type="CDD" id="cd05379">
    <property type="entry name" value="CAP_bacterial"/>
    <property type="match status" value="1"/>
</dbReference>
<dbReference type="Gene3D" id="3.40.33.10">
    <property type="entry name" value="CAP"/>
    <property type="match status" value="1"/>
</dbReference>
<dbReference type="Proteomes" id="UP000294744">
    <property type="component" value="Unassembled WGS sequence"/>
</dbReference>
<evidence type="ECO:0000259" key="2">
    <source>
        <dbReference type="Pfam" id="PF00188"/>
    </source>
</evidence>
<evidence type="ECO:0000313" key="3">
    <source>
        <dbReference type="EMBL" id="TDC96780.1"/>
    </source>
</evidence>